<feature type="chain" id="PRO_5026066977" evidence="1">
    <location>
        <begin position="22"/>
        <end position="166"/>
    </location>
</feature>
<keyword evidence="1" id="KW-0732">Signal</keyword>
<organism evidence="2 3">
    <name type="scientific">Pleomassaria siparia CBS 279.74</name>
    <dbReference type="NCBI Taxonomy" id="1314801"/>
    <lineage>
        <taxon>Eukaryota</taxon>
        <taxon>Fungi</taxon>
        <taxon>Dikarya</taxon>
        <taxon>Ascomycota</taxon>
        <taxon>Pezizomycotina</taxon>
        <taxon>Dothideomycetes</taxon>
        <taxon>Pleosporomycetidae</taxon>
        <taxon>Pleosporales</taxon>
        <taxon>Pleomassariaceae</taxon>
        <taxon>Pleomassaria</taxon>
    </lineage>
</organism>
<dbReference type="Proteomes" id="UP000799428">
    <property type="component" value="Unassembled WGS sequence"/>
</dbReference>
<accession>A0A6G1KE12</accession>
<dbReference type="EMBL" id="MU005768">
    <property type="protein sequence ID" value="KAF2711089.1"/>
    <property type="molecule type" value="Genomic_DNA"/>
</dbReference>
<sequence length="166" mass="18554">MFLLNIHLPTCLAWTCPSTHGTGSGAWFVESMPGNAAICFACETGRKPRTTGQKELGQNMDFALPANIRIFQLSDHFYIDERGTKGGKRDARIGGFQAPLHRWHEPGSKDVDMEVLIPAYYINYGLNLHHDYHSIHAPSPATPQAIWRQACGRVVRFGQESKSYVP</sequence>
<evidence type="ECO:0000313" key="2">
    <source>
        <dbReference type="EMBL" id="KAF2711089.1"/>
    </source>
</evidence>
<gene>
    <name evidence="2" type="ORF">K504DRAFT_501022</name>
</gene>
<protein>
    <submittedName>
        <fullName evidence="2">Uncharacterized protein</fullName>
    </submittedName>
</protein>
<name>A0A6G1KE12_9PLEO</name>
<reference evidence="2" key="1">
    <citation type="journal article" date="2020" name="Stud. Mycol.">
        <title>101 Dothideomycetes genomes: a test case for predicting lifestyles and emergence of pathogens.</title>
        <authorList>
            <person name="Haridas S."/>
            <person name="Albert R."/>
            <person name="Binder M."/>
            <person name="Bloem J."/>
            <person name="Labutti K."/>
            <person name="Salamov A."/>
            <person name="Andreopoulos B."/>
            <person name="Baker S."/>
            <person name="Barry K."/>
            <person name="Bills G."/>
            <person name="Bluhm B."/>
            <person name="Cannon C."/>
            <person name="Castanera R."/>
            <person name="Culley D."/>
            <person name="Daum C."/>
            <person name="Ezra D."/>
            <person name="Gonzalez J."/>
            <person name="Henrissat B."/>
            <person name="Kuo A."/>
            <person name="Liang C."/>
            <person name="Lipzen A."/>
            <person name="Lutzoni F."/>
            <person name="Magnuson J."/>
            <person name="Mondo S."/>
            <person name="Nolan M."/>
            <person name="Ohm R."/>
            <person name="Pangilinan J."/>
            <person name="Park H.-J."/>
            <person name="Ramirez L."/>
            <person name="Alfaro M."/>
            <person name="Sun H."/>
            <person name="Tritt A."/>
            <person name="Yoshinaga Y."/>
            <person name="Zwiers L.-H."/>
            <person name="Turgeon B."/>
            <person name="Goodwin S."/>
            <person name="Spatafora J."/>
            <person name="Crous P."/>
            <person name="Grigoriev I."/>
        </authorList>
    </citation>
    <scope>NUCLEOTIDE SEQUENCE</scope>
    <source>
        <strain evidence="2">CBS 279.74</strain>
    </source>
</reference>
<proteinExistence type="predicted"/>
<evidence type="ECO:0000256" key="1">
    <source>
        <dbReference type="SAM" id="SignalP"/>
    </source>
</evidence>
<evidence type="ECO:0000313" key="3">
    <source>
        <dbReference type="Proteomes" id="UP000799428"/>
    </source>
</evidence>
<dbReference type="AlphaFoldDB" id="A0A6G1KE12"/>
<feature type="signal peptide" evidence="1">
    <location>
        <begin position="1"/>
        <end position="21"/>
    </location>
</feature>
<keyword evidence="3" id="KW-1185">Reference proteome</keyword>